<proteinExistence type="inferred from homology"/>
<keyword evidence="4 10" id="KW-0963">Cytoplasm</keyword>
<evidence type="ECO:0000256" key="4">
    <source>
        <dbReference type="ARBA" id="ARBA00022490"/>
    </source>
</evidence>
<protein>
    <recommendedName>
        <fullName evidence="10">Glutamate--tRNA ligase</fullName>
        <ecNumber evidence="10">6.1.1.17</ecNumber>
    </recommendedName>
    <alternativeName>
        <fullName evidence="10">Glutamyl-tRNA synthetase</fullName>
        <shortName evidence="10">GluRS</shortName>
    </alternativeName>
</protein>
<dbReference type="Pfam" id="PF19269">
    <property type="entry name" value="Anticodon_2"/>
    <property type="match status" value="1"/>
</dbReference>
<dbReference type="InterPro" id="IPR033910">
    <property type="entry name" value="GluRS_core"/>
</dbReference>
<organism evidence="13 14">
    <name type="scientific">Candidatus Sungbacteria bacterium RIFCSPHIGHO2_02_FULL_53_17</name>
    <dbReference type="NCBI Taxonomy" id="1802275"/>
    <lineage>
        <taxon>Bacteria</taxon>
        <taxon>Candidatus Sungiibacteriota</taxon>
    </lineage>
</organism>
<evidence type="ECO:0000256" key="5">
    <source>
        <dbReference type="ARBA" id="ARBA00022598"/>
    </source>
</evidence>
<dbReference type="PRINTS" id="PR00987">
    <property type="entry name" value="TRNASYNTHGLU"/>
</dbReference>
<dbReference type="GO" id="GO:0000049">
    <property type="term" value="F:tRNA binding"/>
    <property type="evidence" value="ECO:0007669"/>
    <property type="project" value="InterPro"/>
</dbReference>
<comment type="caution">
    <text evidence="13">The sequence shown here is derived from an EMBL/GenBank/DDBJ whole genome shotgun (WGS) entry which is preliminary data.</text>
</comment>
<accession>A0A1G2KSZ8</accession>
<feature type="short sequence motif" description="'KMSKS' region" evidence="10">
    <location>
        <begin position="251"/>
        <end position="255"/>
    </location>
</feature>
<dbReference type="GO" id="GO:0005524">
    <property type="term" value="F:ATP binding"/>
    <property type="evidence" value="ECO:0007669"/>
    <property type="project" value="UniProtKB-UniRule"/>
</dbReference>
<dbReference type="InterPro" id="IPR014729">
    <property type="entry name" value="Rossmann-like_a/b/a_fold"/>
</dbReference>
<evidence type="ECO:0000256" key="10">
    <source>
        <dbReference type="HAMAP-Rule" id="MF_00022"/>
    </source>
</evidence>
<keyword evidence="5 10" id="KW-0436">Ligase</keyword>
<dbReference type="SUPFAM" id="SSF52374">
    <property type="entry name" value="Nucleotidylyl transferase"/>
    <property type="match status" value="1"/>
</dbReference>
<dbReference type="GO" id="GO:0008270">
    <property type="term" value="F:zinc ion binding"/>
    <property type="evidence" value="ECO:0007669"/>
    <property type="project" value="InterPro"/>
</dbReference>
<evidence type="ECO:0000256" key="7">
    <source>
        <dbReference type="ARBA" id="ARBA00022840"/>
    </source>
</evidence>
<dbReference type="InterPro" id="IPR020058">
    <property type="entry name" value="Glu/Gln-tRNA-synth_Ib_cat-dom"/>
</dbReference>
<dbReference type="Proteomes" id="UP000177177">
    <property type="component" value="Unassembled WGS sequence"/>
</dbReference>
<dbReference type="PANTHER" id="PTHR43311:SF2">
    <property type="entry name" value="GLUTAMATE--TRNA LIGASE, MITOCHONDRIAL-RELATED"/>
    <property type="match status" value="1"/>
</dbReference>
<comment type="similarity">
    <text evidence="2 10">Belongs to the class-I aminoacyl-tRNA synthetase family. Glutamate--tRNA ligase type 1 subfamily.</text>
</comment>
<dbReference type="Gene3D" id="3.40.50.620">
    <property type="entry name" value="HUPs"/>
    <property type="match status" value="1"/>
</dbReference>
<evidence type="ECO:0000256" key="9">
    <source>
        <dbReference type="ARBA" id="ARBA00023146"/>
    </source>
</evidence>
<comment type="catalytic activity">
    <reaction evidence="10">
        <text>tRNA(Glu) + L-glutamate + ATP = L-glutamyl-tRNA(Glu) + AMP + diphosphate</text>
        <dbReference type="Rhea" id="RHEA:23540"/>
        <dbReference type="Rhea" id="RHEA-COMP:9663"/>
        <dbReference type="Rhea" id="RHEA-COMP:9680"/>
        <dbReference type="ChEBI" id="CHEBI:29985"/>
        <dbReference type="ChEBI" id="CHEBI:30616"/>
        <dbReference type="ChEBI" id="CHEBI:33019"/>
        <dbReference type="ChEBI" id="CHEBI:78442"/>
        <dbReference type="ChEBI" id="CHEBI:78520"/>
        <dbReference type="ChEBI" id="CHEBI:456215"/>
        <dbReference type="EC" id="6.1.1.17"/>
    </reaction>
</comment>
<evidence type="ECO:0000259" key="11">
    <source>
        <dbReference type="Pfam" id="PF00749"/>
    </source>
</evidence>
<dbReference type="FunFam" id="3.40.50.620:FF:000007">
    <property type="entry name" value="Glutamate--tRNA ligase"/>
    <property type="match status" value="1"/>
</dbReference>
<dbReference type="Pfam" id="PF00749">
    <property type="entry name" value="tRNA-synt_1c"/>
    <property type="match status" value="1"/>
</dbReference>
<dbReference type="CDD" id="cd00808">
    <property type="entry name" value="GluRS_core"/>
    <property type="match status" value="1"/>
</dbReference>
<feature type="domain" description="Glutamyl/glutaminyl-tRNA synthetase class Ib catalytic" evidence="11">
    <location>
        <begin position="5"/>
        <end position="320"/>
    </location>
</feature>
<dbReference type="EMBL" id="MHQN01000033">
    <property type="protein sequence ID" value="OHA02585.1"/>
    <property type="molecule type" value="Genomic_DNA"/>
</dbReference>
<feature type="binding site" evidence="10">
    <location>
        <position position="254"/>
    </location>
    <ligand>
        <name>ATP</name>
        <dbReference type="ChEBI" id="CHEBI:30616"/>
    </ligand>
</feature>
<keyword evidence="7 10" id="KW-0067">ATP-binding</keyword>
<dbReference type="InterPro" id="IPR008925">
    <property type="entry name" value="aa_tRNA-synth_I_cd-bd_sf"/>
</dbReference>
<dbReference type="SUPFAM" id="SSF48163">
    <property type="entry name" value="An anticodon-binding domain of class I aminoacyl-tRNA synthetases"/>
    <property type="match status" value="1"/>
</dbReference>
<comment type="function">
    <text evidence="10">Catalyzes the attachment of glutamate to tRNA(Glu) in a two-step reaction: glutamate is first activated by ATP to form Glu-AMP and then transferred to the acceptor end of tRNA(Glu).</text>
</comment>
<evidence type="ECO:0000256" key="6">
    <source>
        <dbReference type="ARBA" id="ARBA00022741"/>
    </source>
</evidence>
<feature type="domain" description="Aminoacyl-tRNA synthetase class I anticodon-binding" evidence="12">
    <location>
        <begin position="333"/>
        <end position="475"/>
    </location>
</feature>
<dbReference type="HAMAP" id="MF_00022">
    <property type="entry name" value="Glu_tRNA_synth_type1"/>
    <property type="match status" value="1"/>
</dbReference>
<evidence type="ECO:0000256" key="2">
    <source>
        <dbReference type="ARBA" id="ARBA00007894"/>
    </source>
</evidence>
<dbReference type="AlphaFoldDB" id="A0A1G2KSZ8"/>
<evidence type="ECO:0000256" key="3">
    <source>
        <dbReference type="ARBA" id="ARBA00011245"/>
    </source>
</evidence>
<keyword evidence="9 10" id="KW-0030">Aminoacyl-tRNA synthetase</keyword>
<name>A0A1G2KSZ8_9BACT</name>
<dbReference type="PROSITE" id="PS00178">
    <property type="entry name" value="AA_TRNA_LIGASE_I"/>
    <property type="match status" value="1"/>
</dbReference>
<dbReference type="InterPro" id="IPR001412">
    <property type="entry name" value="aa-tRNA-synth_I_CS"/>
</dbReference>
<gene>
    <name evidence="10" type="primary">gltX</name>
    <name evidence="13" type="ORF">A3C92_02995</name>
</gene>
<dbReference type="PANTHER" id="PTHR43311">
    <property type="entry name" value="GLUTAMATE--TRNA LIGASE"/>
    <property type="match status" value="1"/>
</dbReference>
<dbReference type="Gene3D" id="1.10.10.350">
    <property type="match status" value="1"/>
</dbReference>
<sequence>MLLPRVRIAPSPTGNLHIGTARAALFNYLFAKNQNGVFVLRIEDTDIERSDKKYEQSIFDGLRWLGIDPDEGPEQGGPYAPYRQTERTETYEKYIRQLLAEGKAFYCFHSEKELAEEKGRMMAEKRVLLHSCTHRDTAPAEAHARAAETSDFIIRFKTPAGRRIEFTDLIRGTVAFESDLLGDFSIAKRPNVPLYNFAVVADDYEMKITHVIRGEDHITNTPKQMLIAETLGFPMPEYAHFPLILGPDRSKLSKRHGATSIDEYRAQGYLPEALFNFMALVGWNPGDDREIMSKEELIRDFLLEKVQKSGAVFDVQKLDWMNGEYIRRKSVTELVDLCMPFFGGVTSEKDRAYLGKVIALEQPRLKKLSEIAERVGYFFSEPEYDKELLRWKKVTDADIRTSLERAEKVLSGISDEAAKAKLERVFLDEIGGGDRGSLLWPVRVALSGKKASPGPFEIMEILGKEESLARIRGALKKMA</sequence>
<dbReference type="InterPro" id="IPR000924">
    <property type="entry name" value="Glu/Gln-tRNA-synth"/>
</dbReference>
<dbReference type="InterPro" id="IPR004527">
    <property type="entry name" value="Glu-tRNA-ligase_bac/mito"/>
</dbReference>
<dbReference type="NCBIfam" id="TIGR00464">
    <property type="entry name" value="gltX_bact"/>
    <property type="match status" value="1"/>
</dbReference>
<evidence type="ECO:0000313" key="14">
    <source>
        <dbReference type="Proteomes" id="UP000177177"/>
    </source>
</evidence>
<comment type="caution">
    <text evidence="10">Lacks conserved residue(s) required for the propagation of feature annotation.</text>
</comment>
<keyword evidence="8 10" id="KW-0648">Protein biosynthesis</keyword>
<evidence type="ECO:0000256" key="1">
    <source>
        <dbReference type="ARBA" id="ARBA00004496"/>
    </source>
</evidence>
<reference evidence="13 14" key="1">
    <citation type="journal article" date="2016" name="Nat. Commun.">
        <title>Thousands of microbial genomes shed light on interconnected biogeochemical processes in an aquifer system.</title>
        <authorList>
            <person name="Anantharaman K."/>
            <person name="Brown C.T."/>
            <person name="Hug L.A."/>
            <person name="Sharon I."/>
            <person name="Castelle C.J."/>
            <person name="Probst A.J."/>
            <person name="Thomas B.C."/>
            <person name="Singh A."/>
            <person name="Wilkins M.J."/>
            <person name="Karaoz U."/>
            <person name="Brodie E.L."/>
            <person name="Williams K.H."/>
            <person name="Hubbard S.S."/>
            <person name="Banfield J.F."/>
        </authorList>
    </citation>
    <scope>NUCLEOTIDE SEQUENCE [LARGE SCALE GENOMIC DNA]</scope>
</reference>
<dbReference type="EC" id="6.1.1.17" evidence="10"/>
<evidence type="ECO:0000259" key="12">
    <source>
        <dbReference type="Pfam" id="PF19269"/>
    </source>
</evidence>
<dbReference type="InterPro" id="IPR049940">
    <property type="entry name" value="GluQ/Sye"/>
</dbReference>
<evidence type="ECO:0000313" key="13">
    <source>
        <dbReference type="EMBL" id="OHA02585.1"/>
    </source>
</evidence>
<feature type="short sequence motif" description="'HIGH' region" evidence="10">
    <location>
        <begin position="10"/>
        <end position="20"/>
    </location>
</feature>
<dbReference type="GO" id="GO:0004818">
    <property type="term" value="F:glutamate-tRNA ligase activity"/>
    <property type="evidence" value="ECO:0007669"/>
    <property type="project" value="UniProtKB-UniRule"/>
</dbReference>
<comment type="subunit">
    <text evidence="3 10">Monomer.</text>
</comment>
<dbReference type="GO" id="GO:0006424">
    <property type="term" value="P:glutamyl-tRNA aminoacylation"/>
    <property type="evidence" value="ECO:0007669"/>
    <property type="project" value="UniProtKB-UniRule"/>
</dbReference>
<dbReference type="GO" id="GO:0005829">
    <property type="term" value="C:cytosol"/>
    <property type="evidence" value="ECO:0007669"/>
    <property type="project" value="TreeGrafter"/>
</dbReference>
<keyword evidence="6 10" id="KW-0547">Nucleotide-binding</keyword>
<dbReference type="InterPro" id="IPR020751">
    <property type="entry name" value="aa-tRNA-synth_I_codon-bd_sub2"/>
</dbReference>
<dbReference type="InterPro" id="IPR045462">
    <property type="entry name" value="aa-tRNA-synth_I_cd-bd"/>
</dbReference>
<evidence type="ECO:0000256" key="8">
    <source>
        <dbReference type="ARBA" id="ARBA00022917"/>
    </source>
</evidence>
<comment type="subcellular location">
    <subcellularLocation>
        <location evidence="1 10">Cytoplasm</location>
    </subcellularLocation>
</comment>